<dbReference type="InterPro" id="IPR000210">
    <property type="entry name" value="BTB/POZ_dom"/>
</dbReference>
<keyword evidence="3" id="KW-1185">Reference proteome</keyword>
<dbReference type="SUPFAM" id="SSF54695">
    <property type="entry name" value="POZ domain"/>
    <property type="match status" value="1"/>
</dbReference>
<evidence type="ECO:0000313" key="3">
    <source>
        <dbReference type="Proteomes" id="UP000807504"/>
    </source>
</evidence>
<dbReference type="EMBL" id="JABXBU010002228">
    <property type="protein sequence ID" value="KAF8770764.1"/>
    <property type="molecule type" value="Genomic_DNA"/>
</dbReference>
<dbReference type="PANTHER" id="PTHR24413">
    <property type="entry name" value="SPECKLE-TYPE POZ PROTEIN"/>
    <property type="match status" value="1"/>
</dbReference>
<name>A0A8T0EGC6_ARGBR</name>
<dbReference type="Pfam" id="PF00651">
    <property type="entry name" value="BTB"/>
    <property type="match status" value="1"/>
</dbReference>
<organism evidence="2 3">
    <name type="scientific">Argiope bruennichi</name>
    <name type="common">Wasp spider</name>
    <name type="synonym">Aranea bruennichi</name>
    <dbReference type="NCBI Taxonomy" id="94029"/>
    <lineage>
        <taxon>Eukaryota</taxon>
        <taxon>Metazoa</taxon>
        <taxon>Ecdysozoa</taxon>
        <taxon>Arthropoda</taxon>
        <taxon>Chelicerata</taxon>
        <taxon>Arachnida</taxon>
        <taxon>Araneae</taxon>
        <taxon>Araneomorphae</taxon>
        <taxon>Entelegynae</taxon>
        <taxon>Araneoidea</taxon>
        <taxon>Araneidae</taxon>
        <taxon>Argiope</taxon>
    </lineage>
</organism>
<dbReference type="SUPFAM" id="SSF49599">
    <property type="entry name" value="TRAF domain-like"/>
    <property type="match status" value="1"/>
</dbReference>
<evidence type="ECO:0000313" key="2">
    <source>
        <dbReference type="EMBL" id="KAF8770764.1"/>
    </source>
</evidence>
<reference evidence="2" key="2">
    <citation type="submission" date="2020-06" db="EMBL/GenBank/DDBJ databases">
        <authorList>
            <person name="Sheffer M."/>
        </authorList>
    </citation>
    <scope>NUCLEOTIDE SEQUENCE</scope>
</reference>
<dbReference type="CDD" id="cd18186">
    <property type="entry name" value="BTB_POZ_ZBTB_KLHL-like"/>
    <property type="match status" value="1"/>
</dbReference>
<proteinExistence type="predicted"/>
<comment type="caution">
    <text evidence="2">The sequence shown here is derived from an EMBL/GenBank/DDBJ whole genome shotgun (WGS) entry which is preliminary data.</text>
</comment>
<accession>A0A8T0EGC6</accession>
<dbReference type="SMART" id="SM00225">
    <property type="entry name" value="BTB"/>
    <property type="match status" value="1"/>
</dbReference>
<protein>
    <submittedName>
        <fullName evidence="2">Speckle-type POZ protein like</fullName>
    </submittedName>
</protein>
<dbReference type="Gene3D" id="3.30.710.10">
    <property type="entry name" value="Potassium Channel Kv1.1, Chain A"/>
    <property type="match status" value="1"/>
</dbReference>
<dbReference type="PROSITE" id="PS50097">
    <property type="entry name" value="BTB"/>
    <property type="match status" value="1"/>
</dbReference>
<reference evidence="2" key="1">
    <citation type="journal article" date="2020" name="bioRxiv">
        <title>Chromosome-level reference genome of the European wasp spider Argiope bruennichi: a resource for studies on range expansion and evolutionary adaptation.</title>
        <authorList>
            <person name="Sheffer M.M."/>
            <person name="Hoppe A."/>
            <person name="Krehenwinkel H."/>
            <person name="Uhl G."/>
            <person name="Kuss A.W."/>
            <person name="Jensen L."/>
            <person name="Jensen C."/>
            <person name="Gillespie R.G."/>
            <person name="Hoff K.J."/>
            <person name="Prost S."/>
        </authorList>
    </citation>
    <scope>NUCLEOTIDE SEQUENCE</scope>
</reference>
<evidence type="ECO:0000259" key="1">
    <source>
        <dbReference type="PROSITE" id="PS50097"/>
    </source>
</evidence>
<dbReference type="AlphaFoldDB" id="A0A8T0EGC6"/>
<dbReference type="Gene3D" id="1.25.40.420">
    <property type="match status" value="1"/>
</dbReference>
<feature type="domain" description="BTB" evidence="1">
    <location>
        <begin position="352"/>
        <end position="419"/>
    </location>
</feature>
<sequence length="513" mass="59464">MPRDEVTFVWRIKHFSYFWQKSGPVEIVSPEFHVSNQTGTSKWKLVFSDRRDLRELYPIERKNKCIQLTLHRTDNNGPDSIILYVLISFVRKNKSLLYWNGNRVSEVSEVIFHKTTKSCYISGNAEDILKMGEVLPQDVLTVRCKMWNTGKATYSMVKEQYFAQTLLDVKSMYFIGIVKKFEDLIPGLQTIAHIKSASVEESTFSMNVCLSDDGNLHVIIPIEENYIDLCHCKIFVLDTSGKWQKCSQDHIWRKYGEICEFVLSLKYETLMDKQSYLQKGTLTLKCEMIYTTEAEPQRTETIECGLHSPEILQKMPSDVKNPPAPEIKEINLKSPTTLIDDLVSLYMEGTLCDTKLRTETEAFPAHRAVLSARSPVFKKMFTIDMREKTRDSVDIPDLKAYTVRKLLMFMYTDTVEDMDWETAKELYFAADKYEIVSLKNKCSSFLKLNIQPSNCCDILLLSDTHQDADLKRFVEDYVVARDQDVFGSEEWKIFMGNHLQLAADTMCLKYARK</sequence>
<dbReference type="Proteomes" id="UP000807504">
    <property type="component" value="Unassembled WGS sequence"/>
</dbReference>
<dbReference type="InterPro" id="IPR011333">
    <property type="entry name" value="SKP1/BTB/POZ_sf"/>
</dbReference>
<gene>
    <name evidence="2" type="ORF">HNY73_018254</name>
</gene>